<dbReference type="SUPFAM" id="SSF51905">
    <property type="entry name" value="FAD/NAD(P)-binding domain"/>
    <property type="match status" value="1"/>
</dbReference>
<name>A0A8H6VH67_9PEZI</name>
<dbReference type="OrthoDB" id="68575at2759"/>
<dbReference type="PANTHER" id="PTHR42923:SF26">
    <property type="entry name" value="FMN REDUCTASE LOT6, PUTATIVE (AFU_ORTHOLOGUE AFUA_7G06600)-RELATED"/>
    <property type="match status" value="1"/>
</dbReference>
<dbReference type="PANTHER" id="PTHR42923">
    <property type="entry name" value="PROTOPORPHYRINOGEN OXIDASE"/>
    <property type="match status" value="1"/>
</dbReference>
<accession>A0A8H6VH67</accession>
<reference evidence="1" key="1">
    <citation type="submission" date="2020-04" db="EMBL/GenBank/DDBJ databases">
        <title>Draft genome resource of the tomato pathogen Pseudocercospora fuligena.</title>
        <authorList>
            <person name="Zaccaron A."/>
        </authorList>
    </citation>
    <scope>NUCLEOTIDE SEQUENCE</scope>
    <source>
        <strain evidence="1">PF001</strain>
    </source>
</reference>
<protein>
    <submittedName>
        <fullName evidence="1">Beta-cyclopiazonate dehydrogenase</fullName>
    </submittedName>
</protein>
<dbReference type="Gene3D" id="3.30.70.1990">
    <property type="match status" value="1"/>
</dbReference>
<dbReference type="EMBL" id="JABCIY010000148">
    <property type="protein sequence ID" value="KAF7192238.1"/>
    <property type="molecule type" value="Genomic_DNA"/>
</dbReference>
<dbReference type="Gene3D" id="1.10.405.20">
    <property type="match status" value="1"/>
</dbReference>
<dbReference type="InterPro" id="IPR050464">
    <property type="entry name" value="Zeta_carotene_desat/Oxidored"/>
</dbReference>
<dbReference type="GO" id="GO:0016491">
    <property type="term" value="F:oxidoreductase activity"/>
    <property type="evidence" value="ECO:0007669"/>
    <property type="project" value="TreeGrafter"/>
</dbReference>
<dbReference type="AlphaFoldDB" id="A0A8H6VH67"/>
<organism evidence="1 2">
    <name type="scientific">Pseudocercospora fuligena</name>
    <dbReference type="NCBI Taxonomy" id="685502"/>
    <lineage>
        <taxon>Eukaryota</taxon>
        <taxon>Fungi</taxon>
        <taxon>Dikarya</taxon>
        <taxon>Ascomycota</taxon>
        <taxon>Pezizomycotina</taxon>
        <taxon>Dothideomycetes</taxon>
        <taxon>Dothideomycetidae</taxon>
        <taxon>Mycosphaerellales</taxon>
        <taxon>Mycosphaerellaceae</taxon>
        <taxon>Pseudocercospora</taxon>
    </lineage>
</organism>
<sequence length="463" mass="51004">MRAPTLLLTSSALTCHWHTETLDRDVVIIGGGSSGSHAAFRLHRMGKTVALVERSSRLGGQAHTFQDPATGKTFDYGIKSLINITVVQDFFDTLGVPLTRFDGKFVPNEKSAAADFARTTAIPSWPVVSPDDFKEAVKKYREQVDKYPYLASGYHLPETIPADLLMPFGDFLRKYDLGALAHQVWLIYGGMGNSLAQPTLYMMKLFTSLQVWARLEDRRVTEADLDMQALFDAVSDALGEDVFLDAEVFSVERNSTGVTVKISDTSRLRTIRASKLSMAIPPKIDALVPFFDLDPVETSLFSQFNNSYYFTGVVANTGFPNDTSISNYDPHATYGVPALPGVYNFAPGGLLNLHAVYGSSPVPLTEDEIKSTILRAIKSARAALSYSRPASTPIIVQFHDHSPSGLSVSVDSIKSGFYRQLNKLQGQRHTFWTGATWCCGASSSIWNYTEHEILPILLATLHE</sequence>
<evidence type="ECO:0000313" key="2">
    <source>
        <dbReference type="Proteomes" id="UP000660729"/>
    </source>
</evidence>
<gene>
    <name evidence="1" type="ORF">HII31_06270</name>
</gene>
<dbReference type="Pfam" id="PF13450">
    <property type="entry name" value="NAD_binding_8"/>
    <property type="match status" value="1"/>
</dbReference>
<dbReference type="InterPro" id="IPR036188">
    <property type="entry name" value="FAD/NAD-bd_sf"/>
</dbReference>
<dbReference type="Gene3D" id="3.50.50.60">
    <property type="entry name" value="FAD/NAD(P)-binding domain"/>
    <property type="match status" value="1"/>
</dbReference>
<proteinExistence type="predicted"/>
<evidence type="ECO:0000313" key="1">
    <source>
        <dbReference type="EMBL" id="KAF7192238.1"/>
    </source>
</evidence>
<keyword evidence="2" id="KW-1185">Reference proteome</keyword>
<dbReference type="Proteomes" id="UP000660729">
    <property type="component" value="Unassembled WGS sequence"/>
</dbReference>
<comment type="caution">
    <text evidence="1">The sequence shown here is derived from an EMBL/GenBank/DDBJ whole genome shotgun (WGS) entry which is preliminary data.</text>
</comment>